<evidence type="ECO:0000313" key="2">
    <source>
        <dbReference type="Proteomes" id="UP000032142"/>
    </source>
</evidence>
<organism evidence="1 2">
    <name type="scientific">Gossypium arboreum</name>
    <name type="common">Tree cotton</name>
    <name type="synonym">Gossypium nanking</name>
    <dbReference type="NCBI Taxonomy" id="29729"/>
    <lineage>
        <taxon>Eukaryota</taxon>
        <taxon>Viridiplantae</taxon>
        <taxon>Streptophyta</taxon>
        <taxon>Embryophyta</taxon>
        <taxon>Tracheophyta</taxon>
        <taxon>Spermatophyta</taxon>
        <taxon>Magnoliopsida</taxon>
        <taxon>eudicotyledons</taxon>
        <taxon>Gunneridae</taxon>
        <taxon>Pentapetalae</taxon>
        <taxon>rosids</taxon>
        <taxon>malvids</taxon>
        <taxon>Malvales</taxon>
        <taxon>Malvaceae</taxon>
        <taxon>Malvoideae</taxon>
        <taxon>Gossypium</taxon>
    </lineage>
</organism>
<evidence type="ECO:0000313" key="1">
    <source>
        <dbReference type="EMBL" id="KHG26582.1"/>
    </source>
</evidence>
<sequence length="82" mass="9412">MEWSGLCKGLPFISFMGVTNLSLIYAIKFTQSTQIPQITDRRCAIVQLLKIQDTPQRHAEGFQFQFYTLDIWQLGPLFANAD</sequence>
<dbReference type="Proteomes" id="UP000032142">
    <property type="component" value="Unassembled WGS sequence"/>
</dbReference>
<keyword evidence="2" id="KW-1185">Reference proteome</keyword>
<accession>A0A0B0PNZ0</accession>
<gene>
    <name evidence="1" type="ORF">F383_33524</name>
</gene>
<protein>
    <submittedName>
        <fullName evidence="1">Uncharacterized protein</fullName>
    </submittedName>
</protein>
<dbReference type="AlphaFoldDB" id="A0A0B0PNZ0"/>
<dbReference type="EMBL" id="KN437390">
    <property type="protein sequence ID" value="KHG26582.1"/>
    <property type="molecule type" value="Genomic_DNA"/>
</dbReference>
<reference evidence="2" key="1">
    <citation type="submission" date="2014-09" db="EMBL/GenBank/DDBJ databases">
        <authorList>
            <person name="Mudge J."/>
            <person name="Ramaraj T."/>
            <person name="Lindquist I.E."/>
            <person name="Bharti A.K."/>
            <person name="Sundararajan A."/>
            <person name="Cameron C.T."/>
            <person name="Woodward J.E."/>
            <person name="May G.D."/>
            <person name="Brubaker C."/>
            <person name="Broadhvest J."/>
            <person name="Wilkins T.A."/>
        </authorList>
    </citation>
    <scope>NUCLEOTIDE SEQUENCE</scope>
    <source>
        <strain evidence="2">cv. AKA8401</strain>
    </source>
</reference>
<proteinExistence type="predicted"/>
<name>A0A0B0PNZ0_GOSAR</name>